<gene>
    <name evidence="1" type="ORF">FC75_GL001350</name>
</gene>
<dbReference type="PATRIC" id="fig|1423730.4.peg.1416"/>
<keyword evidence="2" id="KW-1185">Reference proteome</keyword>
<accession>A0A0R2F9P5</accession>
<proteinExistence type="predicted"/>
<reference evidence="1 2" key="1">
    <citation type="journal article" date="2015" name="Genome Announc.">
        <title>Expanding the biotechnology potential of lactobacilli through comparative genomics of 213 strains and associated genera.</title>
        <authorList>
            <person name="Sun Z."/>
            <person name="Harris H.M."/>
            <person name="McCann A."/>
            <person name="Guo C."/>
            <person name="Argimon S."/>
            <person name="Zhang W."/>
            <person name="Yang X."/>
            <person name="Jeffery I.B."/>
            <person name="Cooney J.C."/>
            <person name="Kagawa T.F."/>
            <person name="Liu W."/>
            <person name="Song Y."/>
            <person name="Salvetti E."/>
            <person name="Wrobel A."/>
            <person name="Rasinkangas P."/>
            <person name="Parkhill J."/>
            <person name="Rea M.C."/>
            <person name="O'Sullivan O."/>
            <person name="Ritari J."/>
            <person name="Douillard F.P."/>
            <person name="Paul Ross R."/>
            <person name="Yang R."/>
            <person name="Briner A.E."/>
            <person name="Felis G.E."/>
            <person name="de Vos W.M."/>
            <person name="Barrangou R."/>
            <person name="Klaenhammer T.R."/>
            <person name="Caufield P.W."/>
            <person name="Cui Y."/>
            <person name="Zhang H."/>
            <person name="O'Toole P.W."/>
        </authorList>
    </citation>
    <scope>NUCLEOTIDE SEQUENCE [LARGE SCALE GENOMIC DNA]</scope>
    <source>
        <strain evidence="1 2">DSM 22697</strain>
    </source>
</reference>
<organism evidence="1 2">
    <name type="scientific">Lacticaseibacillus camelliae DSM 22697 = JCM 13995</name>
    <dbReference type="NCBI Taxonomy" id="1423730"/>
    <lineage>
        <taxon>Bacteria</taxon>
        <taxon>Bacillati</taxon>
        <taxon>Bacillota</taxon>
        <taxon>Bacilli</taxon>
        <taxon>Lactobacillales</taxon>
        <taxon>Lactobacillaceae</taxon>
        <taxon>Lacticaseibacillus</taxon>
    </lineage>
</organism>
<dbReference type="AlphaFoldDB" id="A0A0R2F9P5"/>
<sequence>MEVFSGGGTGKDVATDLGLTDSVHLDLLTGWDALKDDTPVQSDFVFSHPPYWDIIDYATQRGAYDPDDLSNAMPYADFIKELDIINEKIYDSLVKGGRHAFLVGDVRKKGHYYSIIKDMTWYGDLECHLIKEQFNTVSGRKSYGGTFVPIAHEHLLVFKKGEIWQVNIKYTKDFTRTMADMPHATWRDLIYSIVRGRGVTKLADLYDALAKTAKAQGNPNWQAKARQVVQDERYFERVTRGVYQVA</sequence>
<dbReference type="InterPro" id="IPR029063">
    <property type="entry name" value="SAM-dependent_MTases_sf"/>
</dbReference>
<comment type="caution">
    <text evidence="1">The sequence shown here is derived from an EMBL/GenBank/DDBJ whole genome shotgun (WGS) entry which is preliminary data.</text>
</comment>
<dbReference type="STRING" id="1423730.FC75_GL001350"/>
<dbReference type="Proteomes" id="UP000050865">
    <property type="component" value="Unassembled WGS sequence"/>
</dbReference>
<evidence type="ECO:0000313" key="1">
    <source>
        <dbReference type="EMBL" id="KRN24171.1"/>
    </source>
</evidence>
<dbReference type="Gene3D" id="3.40.50.150">
    <property type="entry name" value="Vaccinia Virus protein VP39"/>
    <property type="match status" value="1"/>
</dbReference>
<dbReference type="SUPFAM" id="SSF53335">
    <property type="entry name" value="S-adenosyl-L-methionine-dependent methyltransferases"/>
    <property type="match status" value="1"/>
</dbReference>
<evidence type="ECO:0000313" key="2">
    <source>
        <dbReference type="Proteomes" id="UP000050865"/>
    </source>
</evidence>
<dbReference type="RefSeq" id="WP_225350822.1">
    <property type="nucleotide sequence ID" value="NZ_BBAJ01000047.1"/>
</dbReference>
<dbReference type="EMBL" id="AYZJ01000024">
    <property type="protein sequence ID" value="KRN24171.1"/>
    <property type="molecule type" value="Genomic_DNA"/>
</dbReference>
<name>A0A0R2F9P5_9LACO</name>
<evidence type="ECO:0008006" key="3">
    <source>
        <dbReference type="Google" id="ProtNLM"/>
    </source>
</evidence>
<protein>
    <recommendedName>
        <fullName evidence="3">DNA methylase N-4/N-6 domain-containing protein</fullName>
    </recommendedName>
</protein>